<evidence type="ECO:0000256" key="4">
    <source>
        <dbReference type="ARBA" id="ARBA00022824"/>
    </source>
</evidence>
<dbReference type="SUPFAM" id="SSF48403">
    <property type="entry name" value="Ankyrin repeat"/>
    <property type="match status" value="1"/>
</dbReference>
<dbReference type="SMART" id="SM00248">
    <property type="entry name" value="ANK"/>
    <property type="match status" value="3"/>
</dbReference>
<feature type="repeat" description="ANK" evidence="7">
    <location>
        <begin position="404"/>
        <end position="437"/>
    </location>
</feature>
<dbReference type="SUPFAM" id="SSF53474">
    <property type="entry name" value="alpha/beta-Hydrolases"/>
    <property type="match status" value="1"/>
</dbReference>
<dbReference type="EMBL" id="ML119154">
    <property type="protein sequence ID" value="RPB09223.1"/>
    <property type="molecule type" value="Genomic_DNA"/>
</dbReference>
<reference evidence="8 9" key="1">
    <citation type="journal article" date="2018" name="Nat. Ecol. Evol.">
        <title>Pezizomycetes genomes reveal the molecular basis of ectomycorrhizal truffle lifestyle.</title>
        <authorList>
            <person name="Murat C."/>
            <person name="Payen T."/>
            <person name="Noel B."/>
            <person name="Kuo A."/>
            <person name="Morin E."/>
            <person name="Chen J."/>
            <person name="Kohler A."/>
            <person name="Krizsan K."/>
            <person name="Balestrini R."/>
            <person name="Da Silva C."/>
            <person name="Montanini B."/>
            <person name="Hainaut M."/>
            <person name="Levati E."/>
            <person name="Barry K.W."/>
            <person name="Belfiori B."/>
            <person name="Cichocki N."/>
            <person name="Clum A."/>
            <person name="Dockter R.B."/>
            <person name="Fauchery L."/>
            <person name="Guy J."/>
            <person name="Iotti M."/>
            <person name="Le Tacon F."/>
            <person name="Lindquist E.A."/>
            <person name="Lipzen A."/>
            <person name="Malagnac F."/>
            <person name="Mello A."/>
            <person name="Molinier V."/>
            <person name="Miyauchi S."/>
            <person name="Poulain J."/>
            <person name="Riccioni C."/>
            <person name="Rubini A."/>
            <person name="Sitrit Y."/>
            <person name="Splivallo R."/>
            <person name="Traeger S."/>
            <person name="Wang M."/>
            <person name="Zifcakova L."/>
            <person name="Wipf D."/>
            <person name="Zambonelli A."/>
            <person name="Paolocci F."/>
            <person name="Nowrousian M."/>
            <person name="Ottonello S."/>
            <person name="Baldrian P."/>
            <person name="Spatafora J.W."/>
            <person name="Henrissat B."/>
            <person name="Nagy L.G."/>
            <person name="Aury J.M."/>
            <person name="Wincker P."/>
            <person name="Grigoriev I.V."/>
            <person name="Bonfante P."/>
            <person name="Martin F.M."/>
        </authorList>
    </citation>
    <scope>NUCLEOTIDE SEQUENCE [LARGE SCALE GENOMIC DNA]</scope>
    <source>
        <strain evidence="8 9">CCBAS932</strain>
    </source>
</reference>
<dbReference type="InterPro" id="IPR036770">
    <property type="entry name" value="Ankyrin_rpt-contain_sf"/>
</dbReference>
<dbReference type="PROSITE" id="PS50297">
    <property type="entry name" value="ANK_REP_REGION"/>
    <property type="match status" value="2"/>
</dbReference>
<protein>
    <submittedName>
        <fullName evidence="8">Uncharacterized protein</fullName>
    </submittedName>
</protein>
<keyword evidence="7" id="KW-0040">ANK repeat</keyword>
<dbReference type="InterPro" id="IPR029058">
    <property type="entry name" value="AB_hydrolase_fold"/>
</dbReference>
<dbReference type="PANTHER" id="PTHR48182:SF2">
    <property type="entry name" value="PROTEIN SERAC1"/>
    <property type="match status" value="1"/>
</dbReference>
<organism evidence="8 9">
    <name type="scientific">Morchella conica CCBAS932</name>
    <dbReference type="NCBI Taxonomy" id="1392247"/>
    <lineage>
        <taxon>Eukaryota</taxon>
        <taxon>Fungi</taxon>
        <taxon>Dikarya</taxon>
        <taxon>Ascomycota</taxon>
        <taxon>Pezizomycotina</taxon>
        <taxon>Pezizomycetes</taxon>
        <taxon>Pezizales</taxon>
        <taxon>Morchellaceae</taxon>
        <taxon>Morchella</taxon>
    </lineage>
</organism>
<dbReference type="Proteomes" id="UP000277580">
    <property type="component" value="Unassembled WGS sequence"/>
</dbReference>
<dbReference type="Gene3D" id="1.25.40.20">
    <property type="entry name" value="Ankyrin repeat-containing domain"/>
    <property type="match status" value="1"/>
</dbReference>
<evidence type="ECO:0000256" key="5">
    <source>
        <dbReference type="ARBA" id="ARBA00023128"/>
    </source>
</evidence>
<evidence type="ECO:0000256" key="3">
    <source>
        <dbReference type="ARBA" id="ARBA00004370"/>
    </source>
</evidence>
<dbReference type="OrthoDB" id="1658288at2759"/>
<dbReference type="GO" id="GO:0005739">
    <property type="term" value="C:mitochondrion"/>
    <property type="evidence" value="ECO:0007669"/>
    <property type="project" value="UniProtKB-SubCell"/>
</dbReference>
<evidence type="ECO:0000256" key="6">
    <source>
        <dbReference type="ARBA" id="ARBA00023136"/>
    </source>
</evidence>
<name>A0A3N4KFA9_9PEZI</name>
<dbReference type="PROSITE" id="PS50088">
    <property type="entry name" value="ANK_REPEAT"/>
    <property type="match status" value="2"/>
</dbReference>
<dbReference type="GO" id="GO:0005783">
    <property type="term" value="C:endoplasmic reticulum"/>
    <property type="evidence" value="ECO:0007669"/>
    <property type="project" value="UniProtKB-SubCell"/>
</dbReference>
<keyword evidence="4" id="KW-0256">Endoplasmic reticulum</keyword>
<dbReference type="GO" id="GO:0016020">
    <property type="term" value="C:membrane"/>
    <property type="evidence" value="ECO:0007669"/>
    <property type="project" value="UniProtKB-SubCell"/>
</dbReference>
<evidence type="ECO:0000256" key="2">
    <source>
        <dbReference type="ARBA" id="ARBA00004240"/>
    </source>
</evidence>
<dbReference type="InterPro" id="IPR052374">
    <property type="entry name" value="SERAC1"/>
</dbReference>
<evidence type="ECO:0000256" key="1">
    <source>
        <dbReference type="ARBA" id="ARBA00004173"/>
    </source>
</evidence>
<evidence type="ECO:0000313" key="9">
    <source>
        <dbReference type="Proteomes" id="UP000277580"/>
    </source>
</evidence>
<proteinExistence type="predicted"/>
<gene>
    <name evidence="8" type="ORF">P167DRAFT_511146</name>
</gene>
<evidence type="ECO:0000313" key="8">
    <source>
        <dbReference type="EMBL" id="RPB09223.1"/>
    </source>
</evidence>
<accession>A0A3N4KFA9</accession>
<dbReference type="Gene3D" id="3.40.50.1820">
    <property type="entry name" value="alpha/beta hydrolase"/>
    <property type="match status" value="1"/>
</dbReference>
<feature type="repeat" description="ANK" evidence="7">
    <location>
        <begin position="438"/>
        <end position="468"/>
    </location>
</feature>
<comment type="subcellular location">
    <subcellularLocation>
        <location evidence="2">Endoplasmic reticulum</location>
    </subcellularLocation>
    <subcellularLocation>
        <location evidence="3">Membrane</location>
    </subcellularLocation>
    <subcellularLocation>
        <location evidence="1">Mitochondrion</location>
    </subcellularLocation>
</comment>
<dbReference type="Pfam" id="PF12796">
    <property type="entry name" value="Ank_2"/>
    <property type="match status" value="1"/>
</dbReference>
<dbReference type="PANTHER" id="PTHR48182">
    <property type="entry name" value="PROTEIN SERAC1"/>
    <property type="match status" value="1"/>
</dbReference>
<evidence type="ECO:0000256" key="7">
    <source>
        <dbReference type="PROSITE-ProRule" id="PRU00023"/>
    </source>
</evidence>
<sequence length="468" mass="51946">MSRDTVFRVLGVPALVTITQLKITFSKEFGEDSAIDLKKSTLCPSCFGDDTQVALIQFIAEPPRTLSTLQAGHPYEMELEGDDITVDKDFYGLTQLYPTSGAVVADVVAVCGLNGHAYGSWRGRGNLRRMWLRHFFSQDIPNYRTMTYGYNSCLTARAVHTTQDYSKGLLEELMKARNTDQEKKRPLVFIGHSFGGVIIVQSLVRARESDLGTEQNRIFSATHLTIFFGTPHRGFVVDDIRASLEEGSSRHSLLDSIEKGASILASELSRFIDYSDNIKIVNFFETHQTRKLARGADGKLSRSGDFFTAVERESSVLQLPRKLTESLPVDADNSEMVKFASKKSSQSYTSILKHIREFVAHYDLTMTGASDRFHTAYAAVLGKDVEALRRLLRSRPEAVNDKKRGTTLLHLAIEDGGDLEVITTLLEHQASLDSVDCKGITPLYLAASKGYTEIVEILAKNGADINAI</sequence>
<keyword evidence="9" id="KW-1185">Reference proteome</keyword>
<dbReference type="InterPro" id="IPR002110">
    <property type="entry name" value="Ankyrin_rpt"/>
</dbReference>
<dbReference type="AlphaFoldDB" id="A0A3N4KFA9"/>
<keyword evidence="5" id="KW-0496">Mitochondrion</keyword>
<feature type="non-terminal residue" evidence="8">
    <location>
        <position position="468"/>
    </location>
</feature>
<keyword evidence="6" id="KW-0472">Membrane</keyword>
<dbReference type="InParanoid" id="A0A3N4KFA9"/>